<keyword evidence="1" id="KW-0812">Transmembrane</keyword>
<evidence type="ECO:0000259" key="3">
    <source>
        <dbReference type="PROSITE" id="PS50835"/>
    </source>
</evidence>
<dbReference type="PANTHER" id="PTHR11422">
    <property type="entry name" value="T-CELL SURFACE GLYCOPROTEIN CD4"/>
    <property type="match status" value="1"/>
</dbReference>
<dbReference type="EMBL" id="JAICCE010000006">
    <property type="protein sequence ID" value="KAG9276580.1"/>
    <property type="molecule type" value="Genomic_DNA"/>
</dbReference>
<dbReference type="Proteomes" id="UP000752171">
    <property type="component" value="Unassembled WGS sequence"/>
</dbReference>
<dbReference type="SMART" id="SM00409">
    <property type="entry name" value="IG"/>
    <property type="match status" value="4"/>
</dbReference>
<dbReference type="GO" id="GO:0035723">
    <property type="term" value="P:interleukin-15-mediated signaling pathway"/>
    <property type="evidence" value="ECO:0007669"/>
    <property type="project" value="TreeGrafter"/>
</dbReference>
<dbReference type="SMART" id="SM00408">
    <property type="entry name" value="IGc2"/>
    <property type="match status" value="2"/>
</dbReference>
<dbReference type="InterPro" id="IPR013106">
    <property type="entry name" value="Ig_V-set"/>
</dbReference>
<feature type="signal peptide" evidence="2">
    <location>
        <begin position="1"/>
        <end position="27"/>
    </location>
</feature>
<dbReference type="GO" id="GO:1990782">
    <property type="term" value="F:protein tyrosine kinase binding"/>
    <property type="evidence" value="ECO:0007669"/>
    <property type="project" value="TreeGrafter"/>
</dbReference>
<feature type="domain" description="Ig-like" evidence="3">
    <location>
        <begin position="135"/>
        <end position="214"/>
    </location>
</feature>
<sequence length="484" mass="54204">MKKVMAQSNMKLQVLILLATTLTISCGQYGEEIAEVFVESGSVAVLPCQMSVPDVHSPAVQWKRENGGEMKTVWRRNRSGMEYRSVGTSVRAYCPQPNFSWGEFSLHLSGVTEKDGGMYHCVVEGMKKHTRKVMLRIVRVSFTPAEVVEGNSMTVSCNITPQPDRVKTTWEVRGSLRATSQSLTFQHVSQKESGSWSCLVNSDKASGKASASLQVKGILNPEDNSKVVYAEVGSSVTLPCVFSSGLFVSSVSWNKVFNAADLSTTFATSSKIFSGLYFESVVEENEGIYKCSGQVEGVRRRSEKMERYIHLVTAQILSSSISEQLSLSCELSNSSRVTHYEWLRLDYGENETQTLSTVQNSPSKVLKIPKGEERHRGGWVCRFYEHQTLLGNATYHQPMMSGLEGMNKSGNNRKIITIIGLTLVALLVFLILLQMYKNHRRRKMIMQYPAMETIVHLASNERERIERSNRKEKECSVDLKSISV</sequence>
<gene>
    <name evidence="4" type="ORF">AMEX_G8902</name>
</gene>
<dbReference type="InterPro" id="IPR036179">
    <property type="entry name" value="Ig-like_dom_sf"/>
</dbReference>
<evidence type="ECO:0000256" key="2">
    <source>
        <dbReference type="SAM" id="SignalP"/>
    </source>
</evidence>
<dbReference type="Gene3D" id="2.60.40.10">
    <property type="entry name" value="Immunoglobulins"/>
    <property type="match status" value="3"/>
</dbReference>
<dbReference type="InterPro" id="IPR013783">
    <property type="entry name" value="Ig-like_fold"/>
</dbReference>
<dbReference type="GO" id="GO:0045121">
    <property type="term" value="C:membrane raft"/>
    <property type="evidence" value="ECO:0007669"/>
    <property type="project" value="TreeGrafter"/>
</dbReference>
<evidence type="ECO:0000313" key="7">
    <source>
        <dbReference type="Proteomes" id="UP000752171"/>
    </source>
</evidence>
<dbReference type="PROSITE" id="PS51257">
    <property type="entry name" value="PROKAR_LIPOPROTEIN"/>
    <property type="match status" value="1"/>
</dbReference>
<keyword evidence="2" id="KW-0732">Signal</keyword>
<dbReference type="GO" id="GO:0009897">
    <property type="term" value="C:external side of plasma membrane"/>
    <property type="evidence" value="ECO:0007669"/>
    <property type="project" value="TreeGrafter"/>
</dbReference>
<dbReference type="GO" id="GO:0042110">
    <property type="term" value="P:T cell activation"/>
    <property type="evidence" value="ECO:0007669"/>
    <property type="project" value="TreeGrafter"/>
</dbReference>
<evidence type="ECO:0000313" key="6">
    <source>
        <dbReference type="Proteomes" id="UP000694621"/>
    </source>
</evidence>
<keyword evidence="1" id="KW-1133">Transmembrane helix</keyword>
<dbReference type="Proteomes" id="UP000694621">
    <property type="component" value="Unplaced"/>
</dbReference>
<dbReference type="PANTHER" id="PTHR11422:SF12">
    <property type="entry name" value="MICROFIBRIL-ASSOCIATED GLYCOPROTEIN 3"/>
    <property type="match status" value="1"/>
</dbReference>
<reference evidence="4 7" key="1">
    <citation type="submission" date="2021-07" db="EMBL/GenBank/DDBJ databases">
        <authorList>
            <person name="Imarazene B."/>
            <person name="Zahm M."/>
            <person name="Klopp C."/>
            <person name="Cabau C."/>
            <person name="Beille S."/>
            <person name="Jouanno E."/>
            <person name="Castinel A."/>
            <person name="Lluch J."/>
            <person name="Gil L."/>
            <person name="Kuchtly C."/>
            <person name="Lopez Roques C."/>
            <person name="Donnadieu C."/>
            <person name="Parrinello H."/>
            <person name="Journot L."/>
            <person name="Du K."/>
            <person name="Schartl M."/>
            <person name="Retaux S."/>
            <person name="Guiguen Y."/>
        </authorList>
    </citation>
    <scope>NUCLEOTIDE SEQUENCE [LARGE SCALE GENOMIC DNA]</scope>
    <source>
        <strain evidence="4">Pach_M1</strain>
        <tissue evidence="4">Testis</tissue>
    </source>
</reference>
<feature type="domain" description="Ig-like" evidence="3">
    <location>
        <begin position="322"/>
        <end position="382"/>
    </location>
</feature>
<dbReference type="Pfam" id="PF07686">
    <property type="entry name" value="V-set"/>
    <property type="match status" value="1"/>
</dbReference>
<dbReference type="InterPro" id="IPR003599">
    <property type="entry name" value="Ig_sub"/>
</dbReference>
<dbReference type="OrthoDB" id="9937043at2759"/>
<name>A0A8B9KAF3_ASTMX</name>
<dbReference type="AlphaFoldDB" id="A0A8B9KAF3"/>
<accession>A0A8B9KAF3</accession>
<organism evidence="5 6">
    <name type="scientific">Astyanax mexicanus</name>
    <name type="common">Blind cave fish</name>
    <name type="synonym">Astyanax fasciatus mexicanus</name>
    <dbReference type="NCBI Taxonomy" id="7994"/>
    <lineage>
        <taxon>Eukaryota</taxon>
        <taxon>Metazoa</taxon>
        <taxon>Chordata</taxon>
        <taxon>Craniata</taxon>
        <taxon>Vertebrata</taxon>
        <taxon>Euteleostomi</taxon>
        <taxon>Actinopterygii</taxon>
        <taxon>Neopterygii</taxon>
        <taxon>Teleostei</taxon>
        <taxon>Ostariophysi</taxon>
        <taxon>Characiformes</taxon>
        <taxon>Characoidei</taxon>
        <taxon>Acestrorhamphidae</taxon>
        <taxon>Acestrorhamphinae</taxon>
        <taxon>Astyanax</taxon>
    </lineage>
</organism>
<dbReference type="InterPro" id="IPR003598">
    <property type="entry name" value="Ig_sub2"/>
</dbReference>
<protein>
    <submittedName>
        <fullName evidence="4">Neural cell adhesion molecule L1.1-like</fullName>
    </submittedName>
</protein>
<dbReference type="KEGG" id="amex:103024539"/>
<evidence type="ECO:0000313" key="4">
    <source>
        <dbReference type="EMBL" id="KAG9276580.1"/>
    </source>
</evidence>
<feature type="domain" description="Ig-like" evidence="3">
    <location>
        <begin position="31"/>
        <end position="134"/>
    </location>
</feature>
<dbReference type="SUPFAM" id="SSF48726">
    <property type="entry name" value="Immunoglobulin"/>
    <property type="match status" value="3"/>
</dbReference>
<dbReference type="Ensembl" id="ENSAMXT00005035999.1">
    <property type="protein sequence ID" value="ENSAMXP00005032939.1"/>
    <property type="gene ID" value="ENSAMXG00005016030.1"/>
</dbReference>
<evidence type="ECO:0000313" key="5">
    <source>
        <dbReference type="Ensembl" id="ENSAMXP00005032939.1"/>
    </source>
</evidence>
<reference evidence="5" key="2">
    <citation type="submission" date="2025-05" db="UniProtKB">
        <authorList>
            <consortium name="Ensembl"/>
        </authorList>
    </citation>
    <scope>IDENTIFICATION</scope>
</reference>
<evidence type="ECO:0000256" key="1">
    <source>
        <dbReference type="SAM" id="Phobius"/>
    </source>
</evidence>
<keyword evidence="1" id="KW-0472">Membrane</keyword>
<proteinExistence type="predicted"/>
<dbReference type="PROSITE" id="PS50835">
    <property type="entry name" value="IG_LIKE"/>
    <property type="match status" value="4"/>
</dbReference>
<dbReference type="OMA" id="LWVAPVE"/>
<feature type="domain" description="Ig-like" evidence="3">
    <location>
        <begin position="221"/>
        <end position="291"/>
    </location>
</feature>
<feature type="transmembrane region" description="Helical" evidence="1">
    <location>
        <begin position="415"/>
        <end position="436"/>
    </location>
</feature>
<dbReference type="GO" id="GO:0042289">
    <property type="term" value="F:MHC class II protein binding"/>
    <property type="evidence" value="ECO:0007669"/>
    <property type="project" value="TreeGrafter"/>
</dbReference>
<dbReference type="GO" id="GO:0070374">
    <property type="term" value="P:positive regulation of ERK1 and ERK2 cascade"/>
    <property type="evidence" value="ECO:0007669"/>
    <property type="project" value="TreeGrafter"/>
</dbReference>
<feature type="chain" id="PRO_5044669440" evidence="2">
    <location>
        <begin position="28"/>
        <end position="484"/>
    </location>
</feature>
<dbReference type="InterPro" id="IPR007110">
    <property type="entry name" value="Ig-like_dom"/>
</dbReference>